<organism evidence="1 2">
    <name type="scientific">Podila minutissima</name>
    <dbReference type="NCBI Taxonomy" id="64525"/>
    <lineage>
        <taxon>Eukaryota</taxon>
        <taxon>Fungi</taxon>
        <taxon>Fungi incertae sedis</taxon>
        <taxon>Mucoromycota</taxon>
        <taxon>Mortierellomycotina</taxon>
        <taxon>Mortierellomycetes</taxon>
        <taxon>Mortierellales</taxon>
        <taxon>Mortierellaceae</taxon>
        <taxon>Podila</taxon>
    </lineage>
</organism>
<protein>
    <recommendedName>
        <fullName evidence="3">FAD-binding domain-containing protein</fullName>
    </recommendedName>
</protein>
<dbReference type="PRINTS" id="PR00420">
    <property type="entry name" value="RNGMNOXGNASE"/>
</dbReference>
<dbReference type="InterPro" id="IPR036188">
    <property type="entry name" value="FAD/NAD-bd_sf"/>
</dbReference>
<evidence type="ECO:0000313" key="2">
    <source>
        <dbReference type="Proteomes" id="UP000696485"/>
    </source>
</evidence>
<dbReference type="SUPFAM" id="SSF51905">
    <property type="entry name" value="FAD/NAD(P)-binding domain"/>
    <property type="match status" value="1"/>
</dbReference>
<evidence type="ECO:0008006" key="3">
    <source>
        <dbReference type="Google" id="ProtNLM"/>
    </source>
</evidence>
<keyword evidence="2" id="KW-1185">Reference proteome</keyword>
<dbReference type="Proteomes" id="UP000696485">
    <property type="component" value="Unassembled WGS sequence"/>
</dbReference>
<proteinExistence type="predicted"/>
<dbReference type="PANTHER" id="PTHR47356:SF2">
    <property type="entry name" value="FAD-BINDING DOMAIN-CONTAINING PROTEIN-RELATED"/>
    <property type="match status" value="1"/>
</dbReference>
<evidence type="ECO:0000313" key="1">
    <source>
        <dbReference type="EMBL" id="KAF9332303.1"/>
    </source>
</evidence>
<accession>A0A9P5SKR1</accession>
<dbReference type="EMBL" id="JAAAUY010000268">
    <property type="protein sequence ID" value="KAF9332303.1"/>
    <property type="molecule type" value="Genomic_DNA"/>
</dbReference>
<comment type="caution">
    <text evidence="1">The sequence shown here is derived from an EMBL/GenBank/DDBJ whole genome shotgun (WGS) entry which is preliminary data.</text>
</comment>
<dbReference type="GO" id="GO:0004497">
    <property type="term" value="F:monooxygenase activity"/>
    <property type="evidence" value="ECO:0007669"/>
    <property type="project" value="InterPro"/>
</dbReference>
<dbReference type="PANTHER" id="PTHR47356">
    <property type="entry name" value="FAD-DEPENDENT MONOOXYGENASE ASQG-RELATED"/>
    <property type="match status" value="1"/>
</dbReference>
<dbReference type="InterPro" id="IPR050562">
    <property type="entry name" value="FAD_mOase_fung"/>
</dbReference>
<gene>
    <name evidence="1" type="ORF">BG006_004823</name>
</gene>
<dbReference type="AlphaFoldDB" id="A0A9P5SKR1"/>
<name>A0A9P5SKR1_9FUNG</name>
<dbReference type="Gene3D" id="3.50.50.60">
    <property type="entry name" value="FAD/NAD(P)-binding domain"/>
    <property type="match status" value="1"/>
</dbReference>
<sequence>MRCSAMSMGSSIFSFFKQLDLYEEFLAISKPTDRLLIYSEHLDLRYVMDFGGREKVGGSPDSIVARPDLYNLLLRQIPKENIHMGKKVLSTLQNEHGVVIRCSDDSTYGGDILVGADGAYSAVRQHLYVQLKKEKRLPSSDDVPMPFSCVCLVGQTKVLDPEEFPDLKLPLSRATALSGGGDAYKWSTYVTAQNTFCWTVVHFLDIHSAKDTAAFRSSGWGSEAAEAMCKQVRDFKVPIEHGGGNSMTIGDLIDRTPKERISKVMLEEKLNPSGGAGALTAMHDAVALANWICALEPRSLKDLAVVFKEYQAERHPVAKELFAFSQFFGKMGGKSLTGKLIVAATLYMPKWLWSLIIGKAVASRPQVSFLPLVKDTGRVKPKYQPSLHKTLEIFKKKASQTEGKDAVRNPIAAT</sequence>
<reference evidence="1" key="1">
    <citation type="journal article" date="2020" name="Fungal Divers.">
        <title>Resolving the Mortierellaceae phylogeny through synthesis of multi-gene phylogenetics and phylogenomics.</title>
        <authorList>
            <person name="Vandepol N."/>
            <person name="Liber J."/>
            <person name="Desiro A."/>
            <person name="Na H."/>
            <person name="Kennedy M."/>
            <person name="Barry K."/>
            <person name="Grigoriev I.V."/>
            <person name="Miller A.N."/>
            <person name="O'Donnell K."/>
            <person name="Stajich J.E."/>
            <person name="Bonito G."/>
        </authorList>
    </citation>
    <scope>NUCLEOTIDE SEQUENCE</scope>
    <source>
        <strain evidence="1">NVP1</strain>
    </source>
</reference>